<sequence>MHKIAVIIPKYGLIGGAEQYSSELTGRLASSTEYDFHVYANRWKESSIPINFHKTPIVSFPKFLTTPGFAYFAGRSINVSNYSLIHSHERIFDADIFTLHGIPHRYWVHNIRQKHMSLFDSATAWVEKKMVYESRCKKFVAVSSLTKDIFLQKYEIENEKVDVINPGVDLNDFRLQNKNSACSNIRRELGINSTDPVIIFAAMNFEIKGLDDILFSLAKLKAQNRKFKLVVVGKGNVKKYKKLAEEAKIISDVIFTGQLNKEKLINVYLAGNIFMILSRFDTFGMVVLEAMAAGLPVIISRNVGAKDIVREDKNGFIVGNTSDADYIAAKISLLLDENIRQKMSEAARQTAAQNTWDNVTNKYAAIYENIIKEKKILN</sequence>
<evidence type="ECO:0000259" key="2">
    <source>
        <dbReference type="Pfam" id="PF13439"/>
    </source>
</evidence>
<dbReference type="EMBL" id="LNQE01000859">
    <property type="protein sequence ID" value="KUG24163.1"/>
    <property type="molecule type" value="Genomic_DNA"/>
</dbReference>
<keyword evidence="3" id="KW-0808">Transferase</keyword>
<dbReference type="Pfam" id="PF00534">
    <property type="entry name" value="Glycos_transf_1"/>
    <property type="match status" value="1"/>
</dbReference>
<dbReference type="CDD" id="cd03801">
    <property type="entry name" value="GT4_PimA-like"/>
    <property type="match status" value="1"/>
</dbReference>
<evidence type="ECO:0000313" key="3">
    <source>
        <dbReference type="EMBL" id="KUG24163.1"/>
    </source>
</evidence>
<feature type="domain" description="Glycosyl transferase family 1" evidence="1">
    <location>
        <begin position="184"/>
        <end position="349"/>
    </location>
</feature>
<accession>A0A0W8FV75</accession>
<dbReference type="PANTHER" id="PTHR45947">
    <property type="entry name" value="SULFOQUINOVOSYL TRANSFERASE SQD2"/>
    <property type="match status" value="1"/>
</dbReference>
<reference evidence="3" key="1">
    <citation type="journal article" date="2015" name="Proc. Natl. Acad. Sci. U.S.A.">
        <title>Networks of energetic and metabolic interactions define dynamics in microbial communities.</title>
        <authorList>
            <person name="Embree M."/>
            <person name="Liu J.K."/>
            <person name="Al-Bassam M.M."/>
            <person name="Zengler K."/>
        </authorList>
    </citation>
    <scope>NUCLEOTIDE SEQUENCE</scope>
</reference>
<dbReference type="AlphaFoldDB" id="A0A0W8FV75"/>
<dbReference type="SUPFAM" id="SSF53756">
    <property type="entry name" value="UDP-Glycosyltransferase/glycogen phosphorylase"/>
    <property type="match status" value="1"/>
</dbReference>
<gene>
    <name evidence="3" type="ORF">ASZ90_006054</name>
</gene>
<dbReference type="PANTHER" id="PTHR45947:SF3">
    <property type="entry name" value="SULFOQUINOVOSYL TRANSFERASE SQD2"/>
    <property type="match status" value="1"/>
</dbReference>
<dbReference type="Gene3D" id="3.40.50.2000">
    <property type="entry name" value="Glycogen Phosphorylase B"/>
    <property type="match status" value="2"/>
</dbReference>
<feature type="domain" description="Glycosyltransferase subfamily 4-like N-terminal" evidence="2">
    <location>
        <begin position="14"/>
        <end position="171"/>
    </location>
</feature>
<dbReference type="InterPro" id="IPR028098">
    <property type="entry name" value="Glyco_trans_4-like_N"/>
</dbReference>
<name>A0A0W8FV75_9ZZZZ</name>
<dbReference type="Pfam" id="PF13439">
    <property type="entry name" value="Glyco_transf_4"/>
    <property type="match status" value="1"/>
</dbReference>
<evidence type="ECO:0000259" key="1">
    <source>
        <dbReference type="Pfam" id="PF00534"/>
    </source>
</evidence>
<dbReference type="InterPro" id="IPR001296">
    <property type="entry name" value="Glyco_trans_1"/>
</dbReference>
<protein>
    <submittedName>
        <fullName evidence="3">Glycosyltransferase</fullName>
    </submittedName>
</protein>
<proteinExistence type="predicted"/>
<dbReference type="InterPro" id="IPR050194">
    <property type="entry name" value="Glycosyltransferase_grp1"/>
</dbReference>
<dbReference type="GO" id="GO:0016757">
    <property type="term" value="F:glycosyltransferase activity"/>
    <property type="evidence" value="ECO:0007669"/>
    <property type="project" value="InterPro"/>
</dbReference>
<organism evidence="3">
    <name type="scientific">hydrocarbon metagenome</name>
    <dbReference type="NCBI Taxonomy" id="938273"/>
    <lineage>
        <taxon>unclassified sequences</taxon>
        <taxon>metagenomes</taxon>
        <taxon>ecological metagenomes</taxon>
    </lineage>
</organism>
<comment type="caution">
    <text evidence="3">The sequence shown here is derived from an EMBL/GenBank/DDBJ whole genome shotgun (WGS) entry which is preliminary data.</text>
</comment>